<accession>A0A0G8FB62</accession>
<dbReference type="AlphaFoldDB" id="A0A0G8FB62"/>
<evidence type="ECO:0000313" key="1">
    <source>
        <dbReference type="EMBL" id="KLA33701.1"/>
    </source>
</evidence>
<name>A0A0G8FB62_BACCE</name>
<proteinExistence type="predicted"/>
<organism evidence="1 2">
    <name type="scientific">Bacillus cereus</name>
    <dbReference type="NCBI Taxonomy" id="1396"/>
    <lineage>
        <taxon>Bacteria</taxon>
        <taxon>Bacillati</taxon>
        <taxon>Bacillota</taxon>
        <taxon>Bacilli</taxon>
        <taxon>Bacillales</taxon>
        <taxon>Bacillaceae</taxon>
        <taxon>Bacillus</taxon>
        <taxon>Bacillus cereus group</taxon>
    </lineage>
</organism>
<evidence type="ECO:0000313" key="2">
    <source>
        <dbReference type="Proteomes" id="UP000035214"/>
    </source>
</evidence>
<protein>
    <submittedName>
        <fullName evidence="1">Uncharacterized protein</fullName>
    </submittedName>
</protein>
<dbReference type="Proteomes" id="UP000035214">
    <property type="component" value="Unassembled WGS sequence"/>
</dbReference>
<reference evidence="1 2" key="1">
    <citation type="submission" date="2015-04" db="EMBL/GenBank/DDBJ databases">
        <title>Draft Genome Sequences of Eight Spore-Forming Food Isolates of Bacillus cereus Genome sequencing.</title>
        <authorList>
            <person name="Krawcyk A.O."/>
            <person name="de Jong A."/>
            <person name="Eijlander R.T."/>
            <person name="Berendsen E.M."/>
            <person name="Holsappel S."/>
            <person name="Wells-Bennik M."/>
            <person name="Kuipers O.P."/>
        </authorList>
    </citation>
    <scope>NUCLEOTIDE SEQUENCE [LARGE SCALE GENOMIC DNA]</scope>
    <source>
        <strain evidence="1 2">B4077</strain>
    </source>
</reference>
<dbReference type="PATRIC" id="fig|1396.428.peg.4538"/>
<dbReference type="EMBL" id="LCYI01000002">
    <property type="protein sequence ID" value="KLA33701.1"/>
    <property type="molecule type" value="Genomic_DNA"/>
</dbReference>
<dbReference type="RefSeq" id="WP_046953663.1">
    <property type="nucleotide sequence ID" value="NZ_CP130335.1"/>
</dbReference>
<sequence length="264" mass="30784">MWNINEEDLDEFKIACRHRLSPEGAMLFMFGGMLYSSLLMLFIFGALIRFGWDYYPTLFDTVIVRMELLLYSLQVIFFIIYLIPKVRFKFQKLQTLVILLYAFQLGTIGLTAFVLPGMSNYSINFITLIYVGLLVLGAILVHGVTTVDTFKQASKGAFSMGERSTSFFNKAKKNVMFGVAIYVLILLVLIYIQNNYSLSIMFGYFIFTFIMYAVAIGAAEFQLLAYCRFKFPSFYISWEEHERERQKRLKLYEEKEKKQAKEIK</sequence>
<gene>
    <name evidence="1" type="ORF">B4077_2113</name>
</gene>
<comment type="caution">
    <text evidence="1">The sequence shown here is derived from an EMBL/GenBank/DDBJ whole genome shotgun (WGS) entry which is preliminary data.</text>
</comment>